<feature type="compositionally biased region" description="Basic and acidic residues" evidence="14">
    <location>
        <begin position="1133"/>
        <end position="1147"/>
    </location>
</feature>
<evidence type="ECO:0000259" key="16">
    <source>
        <dbReference type="Pfam" id="PF23000"/>
    </source>
</evidence>
<dbReference type="Pfam" id="PF23000">
    <property type="entry name" value="ChitinSynthase_IV_N"/>
    <property type="match status" value="1"/>
</dbReference>
<keyword evidence="5" id="KW-0808">Transferase</keyword>
<feature type="transmembrane region" description="Helical" evidence="15">
    <location>
        <begin position="363"/>
        <end position="384"/>
    </location>
</feature>
<dbReference type="GO" id="GO:0004100">
    <property type="term" value="F:chitin synthase activity"/>
    <property type="evidence" value="ECO:0007669"/>
    <property type="project" value="UniProtKB-EC"/>
</dbReference>
<reference evidence="18" key="1">
    <citation type="submission" date="2015-07" db="EMBL/GenBank/DDBJ databases">
        <title>Identification and hormone induction of putative chitin synthase genes and splice variants in Leptinotarsa decemlineata (Say).</title>
        <authorList>
            <person name="Shi J."/>
        </authorList>
    </citation>
    <scope>NUCLEOTIDE SEQUENCE</scope>
</reference>
<keyword evidence="9 15" id="KW-0472">Membrane</keyword>
<evidence type="ECO:0000256" key="5">
    <source>
        <dbReference type="ARBA" id="ARBA00022679"/>
    </source>
</evidence>
<comment type="similarity">
    <text evidence="11">Belongs to the chitin synthase family. Class IV subfamily.</text>
</comment>
<accession>A0A172ESF2</accession>
<feature type="transmembrane region" description="Helical" evidence="15">
    <location>
        <begin position="53"/>
        <end position="72"/>
    </location>
</feature>
<feature type="coiled-coil region" evidence="13">
    <location>
        <begin position="1104"/>
        <end position="1131"/>
    </location>
</feature>
<keyword evidence="3" id="KW-1003">Cell membrane</keyword>
<evidence type="ECO:0000256" key="15">
    <source>
        <dbReference type="SAM" id="Phobius"/>
    </source>
</evidence>
<dbReference type="InterPro" id="IPR055120">
    <property type="entry name" value="Chs-1/2_IV_N"/>
</dbReference>
<evidence type="ECO:0000256" key="7">
    <source>
        <dbReference type="ARBA" id="ARBA00022989"/>
    </source>
</evidence>
<keyword evidence="6 15" id="KW-0812">Transmembrane</keyword>
<sequence length="1451" mass="167156">MQRRYQFSGDSDEQPLLETIEHKENWDRFKNEPRTSPTGSTMDTSLIDFGVKLLKLVTVIVTFNVVLGTAVISKGTLLFMTSQVKNNTMRPYCNKHIDTRQQFVVTITENERAIWIWMIIFSYVVPELGTFIRSFRIILFKTWVYPTFWKYFLPICVTEILSAIGSAVLVFGVFPELDVIKGAMLTNAVCILPAILAMLSRYSSLKNRKMETTFKWILDIVAILSQATAFVVWPSVENKTSLYILIPVSLILISIGWWENFISDNSEIDFLNNLGKNKKEFQNSTYFSYCIIAPMKCLIFFCAALFILWSRQGGVDLLFNDFNDIFSTHYLNVSEIEPIVGSSGIDYMDAVATGYGIVKETSIWVPLVVWMINCLTTYLCYAFGKFACKILIQTSGVALPINLAVPVLLTVLVVVCGDYNKDECAYADVIPPYLFFNVPALRNLINFVTNEHPWVWLLWLLSQTWITVHIWTNYNDKLTSTEILFLRPMYDAFLIDQSIALNRRRQVPEVKIVQEDSDDLADDSAYEFEDKATRIYACGTMWHETKEEMIIFLKSIFRLDEDQCAYKIGKNRLHFNKPNYYQIETHIFFDDAFIRYEGDPEPHINQYVENLIESVNYAASQVHETNVRVKPPVIYPTPYGGRLVWTLPGKTLMIAHLKDKAKIRAKKRWSQVMYMYYLLGFRIMDNDELTPTRIKNQSKNTYILALDGDIDFKPEAVHLLVDYMKKNDGLGAACGRIHPIGAGAMAWYQVFEYAVGHWLQKATEHVIGCVLCSPGCFSLFRAGALMDDNVMGKYTTVSTEARHYVQYDQGEDRWLCTLLLQRGYRVEYSAASDAYTHCPEGFNEFFTQRRRWMPSTTANIMDLLTDYKYIVKQNDNISTLYILYQGFLMVGTVIGPGTIFLMLVGAFISAFNISQYDSLILNAVPVLLFVIICSCCKSDTQLFFAAIMSVVYALVMVMVMVAIMIQVEYDGFLAPSSLFLFLTAMSFVVAAVLHPQEFYCLKYGIIYYITVPSMYMLLVIYSVFNMNNVSWGTRDVTIVRKPKTDKTDKTDEEKKKEEEKKKKEAEKKKDQVYSFFGNNADNAGSIEFSFGGLFKLLCFTFNKKSKEEEMLKNIQTSLEQLKAKLDAIENRRFNPDHTNVRKSDGEVQLKGPNASRVNNENDKDKDSITAPSDVVPQNIWFYEGELEKSPVHFLDRKEETFWEKFIKQYLEPIDDSDKKDEVAKNLKDLRDKMVVTFFMLNCIFVLVIFLLNMQQDTIHLDWPINAKVNFTYNNDRNEIIINKTYLQLQPIGFAFLFCFGVVMIIQFFAMFIHRFGTYSQIMANTEITLNPLAKDNMKNLTVEKILEQDSIKIIKKLFRLQGINDDKNDLVDRPGGKRNTAYYAAIKKTEKPKAPIEDLEEAFSSRLDKIRNGEIKGELPRHTQSALFQRMENVQRRQTEISNRSAASLRL</sequence>
<feature type="transmembrane region" description="Helical" evidence="15">
    <location>
        <begin position="943"/>
        <end position="966"/>
    </location>
</feature>
<dbReference type="FunFam" id="3.90.550.10:FF:000139">
    <property type="entry name" value="Chitin synthase 8"/>
    <property type="match status" value="1"/>
</dbReference>
<gene>
    <name evidence="17" type="primary">CHS2</name>
</gene>
<feature type="domain" description="Chitin synthase chs-1/2 N-terminal putative transporter" evidence="16">
    <location>
        <begin position="52"/>
        <end position="296"/>
    </location>
</feature>
<organism evidence="17">
    <name type="scientific">Leptinotarsa decemlineata</name>
    <name type="common">Colorado potato beetle</name>
    <name type="synonym">Doryphora decemlineata</name>
    <dbReference type="NCBI Taxonomy" id="7539"/>
    <lineage>
        <taxon>Eukaryota</taxon>
        <taxon>Metazoa</taxon>
        <taxon>Ecdysozoa</taxon>
        <taxon>Arthropoda</taxon>
        <taxon>Hexapoda</taxon>
        <taxon>Insecta</taxon>
        <taxon>Pterygota</taxon>
        <taxon>Neoptera</taxon>
        <taxon>Endopterygota</taxon>
        <taxon>Coleoptera</taxon>
        <taxon>Polyphaga</taxon>
        <taxon>Cucujiformia</taxon>
        <taxon>Chrysomeloidea</taxon>
        <taxon>Chrysomelidae</taxon>
        <taxon>Chrysomelinae</taxon>
        <taxon>Doryphorini</taxon>
        <taxon>Leptinotarsa</taxon>
    </lineage>
</organism>
<feature type="transmembrane region" description="Helical" evidence="15">
    <location>
        <begin position="114"/>
        <end position="139"/>
    </location>
</feature>
<reference evidence="17" key="3">
    <citation type="journal article" date="2016" name="Arch. Insect Biochem. Physiol.">
        <title>IDENTIFICATION AND HORMONE INDUCTION OF PUTATIVE CHITIN SYNTHASE GENES AND SPLICE VARIANTS IN Leptinotarsa decemlineata (SAY).</title>
        <authorList>
            <person name="Shi J.F."/>
            <person name="Mu L.L."/>
            <person name="Guo W.C."/>
            <person name="Li G.Q."/>
        </authorList>
    </citation>
    <scope>NUCLEOTIDE SEQUENCE</scope>
</reference>
<dbReference type="EMBL" id="KT964742">
    <property type="protein sequence ID" value="ALM23646.1"/>
    <property type="molecule type" value="mRNA"/>
</dbReference>
<feature type="region of interest" description="Disordered" evidence="14">
    <location>
        <begin position="1133"/>
        <end position="1171"/>
    </location>
</feature>
<proteinExistence type="evidence at transcript level"/>
<dbReference type="PANTHER" id="PTHR22914:SF42">
    <property type="entry name" value="CHITIN SYNTHASE"/>
    <property type="match status" value="1"/>
</dbReference>
<feature type="transmembrane region" description="Helical" evidence="15">
    <location>
        <begin position="1234"/>
        <end position="1253"/>
    </location>
</feature>
<feature type="transmembrane region" description="Helical" evidence="15">
    <location>
        <begin position="240"/>
        <end position="258"/>
    </location>
</feature>
<dbReference type="Pfam" id="PF03142">
    <property type="entry name" value="Chitin_synth_2"/>
    <property type="match status" value="1"/>
</dbReference>
<dbReference type="InterPro" id="IPR029044">
    <property type="entry name" value="Nucleotide-diphossugar_trans"/>
</dbReference>
<dbReference type="OrthoDB" id="370884at2759"/>
<feature type="transmembrane region" description="Helical" evidence="15">
    <location>
        <begin position="972"/>
        <end position="993"/>
    </location>
</feature>
<keyword evidence="4" id="KW-0328">Glycosyltransferase</keyword>
<comment type="catalytic activity">
    <reaction evidence="12">
        <text>[(1-&gt;4)-N-acetyl-beta-D-glucosaminyl](n) + UDP-N-acetyl-alpha-D-glucosamine = [(1-&gt;4)-N-acetyl-beta-D-glucosaminyl](n+1) + UDP + H(+)</text>
        <dbReference type="Rhea" id="RHEA:16637"/>
        <dbReference type="Rhea" id="RHEA-COMP:9593"/>
        <dbReference type="Rhea" id="RHEA-COMP:9595"/>
        <dbReference type="ChEBI" id="CHEBI:15378"/>
        <dbReference type="ChEBI" id="CHEBI:17029"/>
        <dbReference type="ChEBI" id="CHEBI:57705"/>
        <dbReference type="ChEBI" id="CHEBI:58223"/>
        <dbReference type="EC" id="2.4.1.16"/>
    </reaction>
</comment>
<evidence type="ECO:0000256" key="8">
    <source>
        <dbReference type="ARBA" id="ARBA00023054"/>
    </source>
</evidence>
<evidence type="ECO:0000256" key="11">
    <source>
        <dbReference type="ARBA" id="ARBA00046329"/>
    </source>
</evidence>
<dbReference type="GO" id="GO:0005886">
    <property type="term" value="C:plasma membrane"/>
    <property type="evidence" value="ECO:0007669"/>
    <property type="project" value="UniProtKB-SubCell"/>
</dbReference>
<feature type="transmembrane region" description="Helical" evidence="15">
    <location>
        <begin position="396"/>
        <end position="415"/>
    </location>
</feature>
<dbReference type="SUPFAM" id="SSF53448">
    <property type="entry name" value="Nucleotide-diphospho-sugar transferases"/>
    <property type="match status" value="1"/>
</dbReference>
<evidence type="ECO:0000256" key="10">
    <source>
        <dbReference type="ARBA" id="ARBA00023180"/>
    </source>
</evidence>
<feature type="transmembrane region" description="Helical" evidence="15">
    <location>
        <begin position="1005"/>
        <end position="1024"/>
    </location>
</feature>
<dbReference type="PANTHER" id="PTHR22914">
    <property type="entry name" value="CHITIN SYNTHASE"/>
    <property type="match status" value="1"/>
</dbReference>
<feature type="transmembrane region" description="Helical" evidence="15">
    <location>
        <begin position="180"/>
        <end position="202"/>
    </location>
</feature>
<evidence type="ECO:0000256" key="9">
    <source>
        <dbReference type="ARBA" id="ARBA00023136"/>
    </source>
</evidence>
<dbReference type="CDD" id="cd04190">
    <property type="entry name" value="Chitin_synth_C"/>
    <property type="match status" value="1"/>
</dbReference>
<evidence type="ECO:0000313" key="17">
    <source>
        <dbReference type="EMBL" id="ALM23646.1"/>
    </source>
</evidence>
<keyword evidence="10" id="KW-0325">Glycoprotein</keyword>
<evidence type="ECO:0000256" key="12">
    <source>
        <dbReference type="ARBA" id="ARBA00048014"/>
    </source>
</evidence>
<evidence type="ECO:0000256" key="3">
    <source>
        <dbReference type="ARBA" id="ARBA00022475"/>
    </source>
</evidence>
<protein>
    <recommendedName>
        <fullName evidence="2">chitin synthase</fullName>
        <ecNumber evidence="2">2.4.1.16</ecNumber>
    </recommendedName>
</protein>
<evidence type="ECO:0000256" key="2">
    <source>
        <dbReference type="ARBA" id="ARBA00012543"/>
    </source>
</evidence>
<evidence type="ECO:0000256" key="13">
    <source>
        <dbReference type="SAM" id="Coils"/>
    </source>
</evidence>
<name>A0A172ESF2_LEPDE</name>
<feature type="transmembrane region" description="Helical" evidence="15">
    <location>
        <begin position="919"/>
        <end position="936"/>
    </location>
</feature>
<dbReference type="EMBL" id="KT305922">
    <property type="protein sequence ID" value="AMN92726.1"/>
    <property type="molecule type" value="mRNA"/>
</dbReference>
<feature type="transmembrane region" description="Helical" evidence="15">
    <location>
        <begin position="151"/>
        <end position="174"/>
    </location>
</feature>
<feature type="transmembrane region" description="Helical" evidence="15">
    <location>
        <begin position="887"/>
        <end position="913"/>
    </location>
</feature>
<feature type="transmembrane region" description="Helical" evidence="15">
    <location>
        <begin position="1291"/>
        <end position="1312"/>
    </location>
</feature>
<feature type="transmembrane region" description="Helical" evidence="15">
    <location>
        <begin position="214"/>
        <end position="234"/>
    </location>
</feature>
<dbReference type="InterPro" id="IPR004835">
    <property type="entry name" value="Chitin_synth"/>
</dbReference>
<evidence type="ECO:0000313" key="18">
    <source>
        <dbReference type="EMBL" id="AMN92726.1"/>
    </source>
</evidence>
<comment type="subcellular location">
    <subcellularLocation>
        <location evidence="1">Cell membrane</location>
        <topology evidence="1">Multi-pass membrane protein</topology>
    </subcellularLocation>
</comment>
<evidence type="ECO:0000256" key="4">
    <source>
        <dbReference type="ARBA" id="ARBA00022676"/>
    </source>
</evidence>
<keyword evidence="8 13" id="KW-0175">Coiled coil</keyword>
<dbReference type="GO" id="GO:0006031">
    <property type="term" value="P:chitin biosynthetic process"/>
    <property type="evidence" value="ECO:0007669"/>
    <property type="project" value="TreeGrafter"/>
</dbReference>
<dbReference type="EC" id="2.4.1.16" evidence="2"/>
<feature type="region of interest" description="Disordered" evidence="14">
    <location>
        <begin position="1044"/>
        <end position="1064"/>
    </location>
</feature>
<evidence type="ECO:0000256" key="1">
    <source>
        <dbReference type="ARBA" id="ARBA00004651"/>
    </source>
</evidence>
<evidence type="ECO:0000256" key="6">
    <source>
        <dbReference type="ARBA" id="ARBA00022692"/>
    </source>
</evidence>
<keyword evidence="7 15" id="KW-1133">Transmembrane helix</keyword>
<evidence type="ECO:0000256" key="14">
    <source>
        <dbReference type="SAM" id="MobiDB-lite"/>
    </source>
</evidence>
<feature type="transmembrane region" description="Helical" evidence="15">
    <location>
        <begin position="286"/>
        <end position="309"/>
    </location>
</feature>
<reference evidence="17" key="2">
    <citation type="submission" date="2015-10" db="EMBL/GenBank/DDBJ databases">
        <title>The leptinotarsa chitin synthetase genes ldchs1 and ldchs2 are specialized for synthesis of chitin in larval epidermal cuticle and midgut peritrophic matrix.</title>
        <authorList>
            <person name="Shi J.-F."/>
        </authorList>
    </citation>
    <scope>NUCLEOTIDE SEQUENCE</scope>
</reference>